<evidence type="ECO:0000259" key="1">
    <source>
        <dbReference type="SMART" id="SM00507"/>
    </source>
</evidence>
<dbReference type="SMART" id="SM00507">
    <property type="entry name" value="HNHc"/>
    <property type="match status" value="1"/>
</dbReference>
<protein>
    <submittedName>
        <fullName evidence="2">HNH endonuclease</fullName>
    </submittedName>
</protein>
<keyword evidence="2" id="KW-0378">Hydrolase</keyword>
<dbReference type="EMBL" id="JAAMPT010000206">
    <property type="protein sequence ID" value="NMH25302.1"/>
    <property type="molecule type" value="Genomic_DNA"/>
</dbReference>
<gene>
    <name evidence="2" type="ORF">G6042_08480</name>
</gene>
<proteinExistence type="predicted"/>
<dbReference type="RefSeq" id="WP_169523874.1">
    <property type="nucleotide sequence ID" value="NZ_JAAMPT010000206.1"/>
</dbReference>
<dbReference type="Proteomes" id="UP000767947">
    <property type="component" value="Unassembled WGS sequence"/>
</dbReference>
<evidence type="ECO:0000313" key="2">
    <source>
        <dbReference type="EMBL" id="NMH25302.1"/>
    </source>
</evidence>
<name>A0ABX1QWH3_9FLAO</name>
<feature type="domain" description="HNH nuclease" evidence="1">
    <location>
        <begin position="185"/>
        <end position="235"/>
    </location>
</feature>
<keyword evidence="3" id="KW-1185">Reference proteome</keyword>
<dbReference type="Gene3D" id="1.10.30.50">
    <property type="match status" value="1"/>
</dbReference>
<evidence type="ECO:0000313" key="3">
    <source>
        <dbReference type="Proteomes" id="UP000767947"/>
    </source>
</evidence>
<organism evidence="2 3">
    <name type="scientific">Flavobacterium solisilvae</name>
    <dbReference type="NCBI Taxonomy" id="1852019"/>
    <lineage>
        <taxon>Bacteria</taxon>
        <taxon>Pseudomonadati</taxon>
        <taxon>Bacteroidota</taxon>
        <taxon>Flavobacteriia</taxon>
        <taxon>Flavobacteriales</taxon>
        <taxon>Flavobacteriaceae</taxon>
        <taxon>Flavobacterium</taxon>
    </lineage>
</organism>
<dbReference type="Pfam" id="PF01844">
    <property type="entry name" value="HNH"/>
    <property type="match status" value="1"/>
</dbReference>
<keyword evidence="2" id="KW-0540">Nuclease</keyword>
<accession>A0ABX1QWH3</accession>
<dbReference type="GO" id="GO:0004519">
    <property type="term" value="F:endonuclease activity"/>
    <property type="evidence" value="ECO:0007669"/>
    <property type="project" value="UniProtKB-KW"/>
</dbReference>
<comment type="caution">
    <text evidence="2">The sequence shown here is derived from an EMBL/GenBank/DDBJ whole genome shotgun (WGS) entry which is preliminary data.</text>
</comment>
<sequence length="267" mass="31870">MRKNRFKKTKLGERSDQNLRKITIRTLVKDIGLLKEKLKLELISYENWKINKPIYDNYKIQYLKHFKLKIKPLEDEIKIIYESSKSYKRIFFGIIKTKKITEESNLKIQSLKGEIEIIEKNIRFELGDIKEEKEHFNTYLIKYYENQINRYTEFLNKKLEKNSKIEQAKAIAAKVTNDSRKLGDLIKNKLIKNDICPYCNNLIVGFYHADHIYPISKGGLSTERNMIYVCSDCNLKKSDLTLQKFIIKYNLDRNLIESNLQMFNKDY</sequence>
<reference evidence="2 3" key="1">
    <citation type="submission" date="2020-02" db="EMBL/GenBank/DDBJ databases">
        <title>Flavobacterium sp. genome.</title>
        <authorList>
            <person name="Jung H.S."/>
            <person name="Baek J.H."/>
            <person name="Jeon C.O."/>
        </authorList>
    </citation>
    <scope>NUCLEOTIDE SEQUENCE [LARGE SCALE GENOMIC DNA]</scope>
    <source>
        <strain evidence="2 3">SE-s27</strain>
    </source>
</reference>
<dbReference type="InterPro" id="IPR002711">
    <property type="entry name" value="HNH"/>
</dbReference>
<dbReference type="InterPro" id="IPR003615">
    <property type="entry name" value="HNH_nuc"/>
</dbReference>
<keyword evidence="2" id="KW-0255">Endonuclease</keyword>
<dbReference type="CDD" id="cd00085">
    <property type="entry name" value="HNHc"/>
    <property type="match status" value="1"/>
</dbReference>